<dbReference type="Gene3D" id="3.40.50.1820">
    <property type="entry name" value="alpha/beta hydrolase"/>
    <property type="match status" value="1"/>
</dbReference>
<dbReference type="Pfam" id="PF00151">
    <property type="entry name" value="Lipase"/>
    <property type="match status" value="1"/>
</dbReference>
<dbReference type="GO" id="GO:0030060">
    <property type="term" value="F:L-malate dehydrogenase (NAD+) activity"/>
    <property type="evidence" value="ECO:0007669"/>
    <property type="project" value="UniProtKB-EC"/>
</dbReference>
<accession>A0A8J6HKM1</accession>
<keyword evidence="7" id="KW-0520">NAD</keyword>
<dbReference type="Proteomes" id="UP000719412">
    <property type="component" value="Unassembled WGS sequence"/>
</dbReference>
<keyword evidence="5" id="KW-0816">Tricarboxylic acid cycle</keyword>
<dbReference type="Gene3D" id="3.40.50.720">
    <property type="entry name" value="NAD(P)-binding Rossmann-like Domain"/>
    <property type="match status" value="1"/>
</dbReference>
<name>A0A8J6HKM1_TENMO</name>
<dbReference type="GO" id="GO:0005739">
    <property type="term" value="C:mitochondrion"/>
    <property type="evidence" value="ECO:0007669"/>
    <property type="project" value="TreeGrafter"/>
</dbReference>
<comment type="subunit">
    <text evidence="2">Homodimer.</text>
</comment>
<dbReference type="InterPro" id="IPR029058">
    <property type="entry name" value="AB_hydrolase_fold"/>
</dbReference>
<dbReference type="GO" id="GO:0006099">
    <property type="term" value="P:tricarboxylic acid cycle"/>
    <property type="evidence" value="ECO:0007669"/>
    <property type="project" value="UniProtKB-KW"/>
</dbReference>
<dbReference type="Gene3D" id="3.90.110.10">
    <property type="entry name" value="Lactate dehydrogenase/glycoside hydrolase, family 4, C-terminal"/>
    <property type="match status" value="1"/>
</dbReference>
<dbReference type="GO" id="GO:0016298">
    <property type="term" value="F:lipase activity"/>
    <property type="evidence" value="ECO:0007669"/>
    <property type="project" value="InterPro"/>
</dbReference>
<sequence>MNPSSQTLSFLQLHSRFSPIILFRSNLVDTFKSVDTQHYSSHLNPSRRLTRTDADYIDVIHTDAGIFGLPIAVGHADFFPNGGRALQPGCQPSYLVQLRLVDQIFACSHVRAWKLYAESVANPGAFPATKCRTWRGPNKSCNFTKDAFMGYPNNNNLTMTATKHLLQIFRQFCSKAQERHVQVCILGADTAAGHALSILVKQNPTISALHLQGTSGVESMGLDLNHFDTRCKVHSYYDMDSASKSIKSADIVVMLGLNTCTSKMSIAKLVMAEGPRVSKLAEACARYAPKAVIIVAVTPISVTLPIVAEIYRKSDWYHPGRLLGSAMLVQIKANALAGHYQTLDPQMVHVPIVGGPDVDCALPLFAQAVPVGLSLKDSEKLMEKFREQVPHPVMSTAVGLNRMITGIAMGIRGDYDANVPAFIRSNVIGTCSHLVCIVKIGKSGVLHNYGLQKLRKDELMQFEETCLELKKREEMASDLVNRKDKCALPEFMIREMEEEKTEKMGIIR</sequence>
<dbReference type="InterPro" id="IPR015955">
    <property type="entry name" value="Lactate_DH/Glyco_Ohase_4_C"/>
</dbReference>
<dbReference type="PANTHER" id="PTHR11540">
    <property type="entry name" value="MALATE AND LACTATE DEHYDROGENASE"/>
    <property type="match status" value="1"/>
</dbReference>
<dbReference type="PANTHER" id="PTHR11540:SF16">
    <property type="entry name" value="MALATE DEHYDROGENASE, MITOCHONDRIAL"/>
    <property type="match status" value="1"/>
</dbReference>
<evidence type="ECO:0000256" key="2">
    <source>
        <dbReference type="ARBA" id="ARBA00011738"/>
    </source>
</evidence>
<evidence type="ECO:0000256" key="1">
    <source>
        <dbReference type="ARBA" id="ARBA00008824"/>
    </source>
</evidence>
<evidence type="ECO:0000256" key="3">
    <source>
        <dbReference type="ARBA" id="ARBA00012995"/>
    </source>
</evidence>
<dbReference type="InterPro" id="IPR013818">
    <property type="entry name" value="Lipase"/>
</dbReference>
<comment type="similarity">
    <text evidence="1">Belongs to the LDH/MDH superfamily. MDH type 1 family.</text>
</comment>
<reference evidence="10" key="2">
    <citation type="submission" date="2021-08" db="EMBL/GenBank/DDBJ databases">
        <authorList>
            <person name="Eriksson T."/>
        </authorList>
    </citation>
    <scope>NUCLEOTIDE SEQUENCE</scope>
    <source>
        <strain evidence="10">Stoneville</strain>
        <tissue evidence="10">Whole head</tissue>
    </source>
</reference>
<dbReference type="EMBL" id="JABDTM020020944">
    <property type="protein sequence ID" value="KAH0816781.1"/>
    <property type="molecule type" value="Genomic_DNA"/>
</dbReference>
<dbReference type="EC" id="1.1.1.37" evidence="3"/>
<evidence type="ECO:0000313" key="10">
    <source>
        <dbReference type="EMBL" id="KAH0816781.1"/>
    </source>
</evidence>
<dbReference type="SUPFAM" id="SSF53474">
    <property type="entry name" value="alpha/beta-Hydrolases"/>
    <property type="match status" value="1"/>
</dbReference>
<keyword evidence="6" id="KW-0560">Oxidoreductase</keyword>
<dbReference type="AlphaFoldDB" id="A0A8J6HKM1"/>
<dbReference type="FunFam" id="3.40.50.720:FF:000268">
    <property type="entry name" value="Malate dehydrogenase"/>
    <property type="match status" value="1"/>
</dbReference>
<evidence type="ECO:0000259" key="8">
    <source>
        <dbReference type="Pfam" id="PF00056"/>
    </source>
</evidence>
<dbReference type="SUPFAM" id="SSF56327">
    <property type="entry name" value="LDH C-terminal domain-like"/>
    <property type="match status" value="1"/>
</dbReference>
<evidence type="ECO:0000259" key="9">
    <source>
        <dbReference type="Pfam" id="PF00151"/>
    </source>
</evidence>
<evidence type="ECO:0000256" key="5">
    <source>
        <dbReference type="ARBA" id="ARBA00022532"/>
    </source>
</evidence>
<comment type="caution">
    <text evidence="10">The sequence shown here is derived from an EMBL/GenBank/DDBJ whole genome shotgun (WGS) entry which is preliminary data.</text>
</comment>
<evidence type="ECO:0000256" key="6">
    <source>
        <dbReference type="ARBA" id="ARBA00023002"/>
    </source>
</evidence>
<evidence type="ECO:0000256" key="4">
    <source>
        <dbReference type="ARBA" id="ARBA00016075"/>
    </source>
</evidence>
<reference evidence="10" key="1">
    <citation type="journal article" date="2020" name="J Insects Food Feed">
        <title>The yellow mealworm (Tenebrio molitor) genome: a resource for the emerging insects as food and feed industry.</title>
        <authorList>
            <person name="Eriksson T."/>
            <person name="Andere A."/>
            <person name="Kelstrup H."/>
            <person name="Emery V."/>
            <person name="Picard C."/>
        </authorList>
    </citation>
    <scope>NUCLEOTIDE SEQUENCE</scope>
    <source>
        <strain evidence="10">Stoneville</strain>
        <tissue evidence="10">Whole head</tissue>
    </source>
</reference>
<feature type="domain" description="Lactate/malate dehydrogenase N-terminal" evidence="8">
    <location>
        <begin position="182"/>
        <end position="323"/>
    </location>
</feature>
<feature type="domain" description="Lipase" evidence="9">
    <location>
        <begin position="42"/>
        <end position="136"/>
    </location>
</feature>
<dbReference type="InterPro" id="IPR001236">
    <property type="entry name" value="Lactate/malate_DH_N"/>
</dbReference>
<evidence type="ECO:0000256" key="7">
    <source>
        <dbReference type="ARBA" id="ARBA00023027"/>
    </source>
</evidence>
<keyword evidence="11" id="KW-1185">Reference proteome</keyword>
<dbReference type="InterPro" id="IPR036291">
    <property type="entry name" value="NAD(P)-bd_dom_sf"/>
</dbReference>
<proteinExistence type="inferred from homology"/>
<dbReference type="SUPFAM" id="SSF51735">
    <property type="entry name" value="NAD(P)-binding Rossmann-fold domains"/>
    <property type="match status" value="1"/>
</dbReference>
<evidence type="ECO:0000313" key="11">
    <source>
        <dbReference type="Proteomes" id="UP000719412"/>
    </source>
</evidence>
<dbReference type="Pfam" id="PF00056">
    <property type="entry name" value="Ldh_1_N"/>
    <property type="match status" value="1"/>
</dbReference>
<organism evidence="10 11">
    <name type="scientific">Tenebrio molitor</name>
    <name type="common">Yellow mealworm beetle</name>
    <dbReference type="NCBI Taxonomy" id="7067"/>
    <lineage>
        <taxon>Eukaryota</taxon>
        <taxon>Metazoa</taxon>
        <taxon>Ecdysozoa</taxon>
        <taxon>Arthropoda</taxon>
        <taxon>Hexapoda</taxon>
        <taxon>Insecta</taxon>
        <taxon>Pterygota</taxon>
        <taxon>Neoptera</taxon>
        <taxon>Endopterygota</taxon>
        <taxon>Coleoptera</taxon>
        <taxon>Polyphaga</taxon>
        <taxon>Cucujiformia</taxon>
        <taxon>Tenebrionidae</taxon>
        <taxon>Tenebrio</taxon>
    </lineage>
</organism>
<protein>
    <recommendedName>
        <fullName evidence="4">Malate dehydrogenase, mitochondrial</fullName>
        <ecNumber evidence="3">1.1.1.37</ecNumber>
    </recommendedName>
</protein>
<gene>
    <name evidence="10" type="ORF">GEV33_006010</name>
</gene>